<protein>
    <submittedName>
        <fullName evidence="1">Uncharacterized protein</fullName>
    </submittedName>
</protein>
<reference evidence="1" key="2">
    <citation type="journal article" date="2015" name="Fish Shellfish Immunol.">
        <title>Early steps in the European eel (Anguilla anguilla)-Vibrio vulnificus interaction in the gills: Role of the RtxA13 toxin.</title>
        <authorList>
            <person name="Callol A."/>
            <person name="Pajuelo D."/>
            <person name="Ebbesson L."/>
            <person name="Teles M."/>
            <person name="MacKenzie S."/>
            <person name="Amaro C."/>
        </authorList>
    </citation>
    <scope>NUCLEOTIDE SEQUENCE</scope>
</reference>
<proteinExistence type="predicted"/>
<dbReference type="AlphaFoldDB" id="A0A0E9WR11"/>
<sequence length="40" mass="4931">MYRYFATELPFLSHFPQRSLRSTLYILFKRKVCHTLCYTV</sequence>
<organism evidence="1">
    <name type="scientific">Anguilla anguilla</name>
    <name type="common">European freshwater eel</name>
    <name type="synonym">Muraena anguilla</name>
    <dbReference type="NCBI Taxonomy" id="7936"/>
    <lineage>
        <taxon>Eukaryota</taxon>
        <taxon>Metazoa</taxon>
        <taxon>Chordata</taxon>
        <taxon>Craniata</taxon>
        <taxon>Vertebrata</taxon>
        <taxon>Euteleostomi</taxon>
        <taxon>Actinopterygii</taxon>
        <taxon>Neopterygii</taxon>
        <taxon>Teleostei</taxon>
        <taxon>Anguilliformes</taxon>
        <taxon>Anguillidae</taxon>
        <taxon>Anguilla</taxon>
    </lineage>
</organism>
<evidence type="ECO:0000313" key="1">
    <source>
        <dbReference type="EMBL" id="JAH92015.1"/>
    </source>
</evidence>
<reference evidence="1" key="1">
    <citation type="submission" date="2014-11" db="EMBL/GenBank/DDBJ databases">
        <authorList>
            <person name="Amaro Gonzalez C."/>
        </authorList>
    </citation>
    <scope>NUCLEOTIDE SEQUENCE</scope>
</reference>
<dbReference type="EMBL" id="GBXM01016562">
    <property type="protein sequence ID" value="JAH92015.1"/>
    <property type="molecule type" value="Transcribed_RNA"/>
</dbReference>
<accession>A0A0E9WR11</accession>
<name>A0A0E9WR11_ANGAN</name>